<sequence length="84" mass="9574">MSESTASDDRYDNWMQMLQATAARFEEENDDLEALLEGDIGFHAYFAVGETLLAVFRLQSSRASMRRSKRSPSTPTSSKYDTER</sequence>
<keyword evidence="3" id="KW-1185">Reference proteome</keyword>
<proteinExistence type="predicted"/>
<accession>A0A0F8D6H6</accession>
<name>A0A0F8D6H6_9EURY</name>
<comment type="caution">
    <text evidence="2">The sequence shown here is derived from an EMBL/GenBank/DDBJ whole genome shotgun (WGS) entry which is preliminary data.</text>
</comment>
<gene>
    <name evidence="2" type="ORF">FK85_24845</name>
</gene>
<evidence type="ECO:0000313" key="2">
    <source>
        <dbReference type="EMBL" id="KKF39899.1"/>
    </source>
</evidence>
<dbReference type="EMBL" id="JNFH02000010">
    <property type="protein sequence ID" value="KKF39899.1"/>
    <property type="molecule type" value="Genomic_DNA"/>
</dbReference>
<evidence type="ECO:0000256" key="1">
    <source>
        <dbReference type="SAM" id="MobiDB-lite"/>
    </source>
</evidence>
<feature type="compositionally biased region" description="Low complexity" evidence="1">
    <location>
        <begin position="71"/>
        <end position="84"/>
    </location>
</feature>
<dbReference type="RefSeq" id="WP_152663309.1">
    <property type="nucleotide sequence ID" value="NZ_JNFH02000010.1"/>
</dbReference>
<organism evidence="2 3">
    <name type="scientific">Halorubrum saccharovorum</name>
    <dbReference type="NCBI Taxonomy" id="2248"/>
    <lineage>
        <taxon>Archaea</taxon>
        <taxon>Methanobacteriati</taxon>
        <taxon>Methanobacteriota</taxon>
        <taxon>Stenosarchaea group</taxon>
        <taxon>Halobacteria</taxon>
        <taxon>Halobacteriales</taxon>
        <taxon>Haloferacaceae</taxon>
        <taxon>Halorubrum</taxon>
    </lineage>
</organism>
<dbReference type="Proteomes" id="UP000053331">
    <property type="component" value="Unassembled WGS sequence"/>
</dbReference>
<protein>
    <submittedName>
        <fullName evidence="2">Uncharacterized protein</fullName>
    </submittedName>
</protein>
<evidence type="ECO:0000313" key="3">
    <source>
        <dbReference type="Proteomes" id="UP000053331"/>
    </source>
</evidence>
<reference evidence="2 3" key="1">
    <citation type="journal article" date="2015" name="Genome Announc.">
        <title>Draft genome sequence of a Halorubrum H3 strain isolated from the burlinskoye salt lake (Altai Krai, Russia).</title>
        <authorList>
            <person name="Rozanov A.S."/>
            <person name="Bryanskaya A.V."/>
            <person name="Malup T.K."/>
            <person name="Kotenko A.V."/>
            <person name="Peltek S.E."/>
        </authorList>
    </citation>
    <scope>NUCLEOTIDE SEQUENCE [LARGE SCALE GENOMIC DNA]</scope>
    <source>
        <strain evidence="2 3">H3</strain>
    </source>
</reference>
<feature type="region of interest" description="Disordered" evidence="1">
    <location>
        <begin position="61"/>
        <end position="84"/>
    </location>
</feature>
<dbReference type="AlphaFoldDB" id="A0A0F8D6H6"/>